<dbReference type="NCBIfam" id="TIGR00810">
    <property type="entry name" value="secG"/>
    <property type="match status" value="1"/>
</dbReference>
<sequence>MMRRSVSRIMRSLGKAWGLAFACTLPSYGAEPPLVVEGPLRFSRGFGPRPDREHIRMLIGVLLAINIVVCLGLIGVVLLQRSEGGALGMGGNSGGLMTARGAGDLLTRITWILFSIFLTISLVLTILTGRLDKSGSVADSIKGLDAKTLQNVPAPTPAPGSLNSLPSSAQPGGIQAPTPQINTPAPAVQQPALLAPAEPAPATAPAGQPKP</sequence>
<dbReference type="PRINTS" id="PR01651">
    <property type="entry name" value="SECGEXPORT"/>
</dbReference>
<comment type="function">
    <text evidence="11 12">Involved in protein export. Participates in an early event of protein translocation.</text>
</comment>
<comment type="similarity">
    <text evidence="2 12">Belongs to the SecG family.</text>
</comment>
<dbReference type="Proteomes" id="UP000001816">
    <property type="component" value="Chromosome"/>
</dbReference>
<keyword evidence="10 12" id="KW-0472">Membrane</keyword>
<evidence type="ECO:0000256" key="11">
    <source>
        <dbReference type="ARBA" id="ARBA00025182"/>
    </source>
</evidence>
<keyword evidence="9 12" id="KW-0811">Translocation</keyword>
<keyword evidence="15" id="KW-1185">Reference proteome</keyword>
<feature type="region of interest" description="Disordered" evidence="13">
    <location>
        <begin position="149"/>
        <end position="211"/>
    </location>
</feature>
<dbReference type="BioCyc" id="CAULO:CC1719-MONOMER"/>
<feature type="transmembrane region" description="Helical" evidence="12">
    <location>
        <begin position="57"/>
        <end position="79"/>
    </location>
</feature>
<dbReference type="GO" id="GO:0005886">
    <property type="term" value="C:plasma membrane"/>
    <property type="evidence" value="ECO:0007669"/>
    <property type="project" value="UniProtKB-SubCell"/>
</dbReference>
<evidence type="ECO:0000313" key="14">
    <source>
        <dbReference type="EMBL" id="AAK23695.1"/>
    </source>
</evidence>
<evidence type="ECO:0000256" key="7">
    <source>
        <dbReference type="ARBA" id="ARBA00022927"/>
    </source>
</evidence>
<proteinExistence type="inferred from homology"/>
<feature type="compositionally biased region" description="Low complexity" evidence="13">
    <location>
        <begin position="184"/>
        <end position="211"/>
    </location>
</feature>
<dbReference type="GO" id="GO:0015450">
    <property type="term" value="F:protein-transporting ATPase activity"/>
    <property type="evidence" value="ECO:0007669"/>
    <property type="project" value="UniProtKB-UniRule"/>
</dbReference>
<dbReference type="PANTHER" id="PTHR34182:SF1">
    <property type="entry name" value="PROTEIN-EXPORT MEMBRANE PROTEIN SECG"/>
    <property type="match status" value="1"/>
</dbReference>
<name>Q9A7K4_CAUVC</name>
<evidence type="ECO:0000256" key="4">
    <source>
        <dbReference type="ARBA" id="ARBA00022448"/>
    </source>
</evidence>
<gene>
    <name evidence="14" type="ordered locus">CC_1719</name>
</gene>
<evidence type="ECO:0000256" key="1">
    <source>
        <dbReference type="ARBA" id="ARBA00004651"/>
    </source>
</evidence>
<keyword evidence="6 12" id="KW-0812">Transmembrane</keyword>
<evidence type="ECO:0000256" key="6">
    <source>
        <dbReference type="ARBA" id="ARBA00022692"/>
    </source>
</evidence>
<dbReference type="eggNOG" id="COG1314">
    <property type="taxonomic scope" value="Bacteria"/>
</dbReference>
<dbReference type="STRING" id="190650.CC_1719"/>
<feature type="transmembrane region" description="Helical" evidence="12">
    <location>
        <begin position="105"/>
        <end position="127"/>
    </location>
</feature>
<keyword evidence="8 12" id="KW-1133">Transmembrane helix</keyword>
<keyword evidence="5 12" id="KW-1003">Cell membrane</keyword>
<protein>
    <recommendedName>
        <fullName evidence="3 12">Protein-export membrane protein SecG</fullName>
    </recommendedName>
</protein>
<dbReference type="PIR" id="C87462">
    <property type="entry name" value="C87462"/>
</dbReference>
<evidence type="ECO:0000256" key="12">
    <source>
        <dbReference type="RuleBase" id="RU365087"/>
    </source>
</evidence>
<evidence type="ECO:0000256" key="3">
    <source>
        <dbReference type="ARBA" id="ARBA00017876"/>
    </source>
</evidence>
<evidence type="ECO:0000256" key="8">
    <source>
        <dbReference type="ARBA" id="ARBA00022989"/>
    </source>
</evidence>
<keyword evidence="4 12" id="KW-0813">Transport</keyword>
<dbReference type="GO" id="GO:0009306">
    <property type="term" value="P:protein secretion"/>
    <property type="evidence" value="ECO:0007669"/>
    <property type="project" value="UniProtKB-UniRule"/>
</dbReference>
<feature type="compositionally biased region" description="Polar residues" evidence="13">
    <location>
        <begin position="161"/>
        <end position="170"/>
    </location>
</feature>
<evidence type="ECO:0000256" key="10">
    <source>
        <dbReference type="ARBA" id="ARBA00023136"/>
    </source>
</evidence>
<organism evidence="14 15">
    <name type="scientific">Caulobacter vibrioides (strain ATCC 19089 / CIP 103742 / CB 15)</name>
    <name type="common">Caulobacter crescentus</name>
    <dbReference type="NCBI Taxonomy" id="190650"/>
    <lineage>
        <taxon>Bacteria</taxon>
        <taxon>Pseudomonadati</taxon>
        <taxon>Pseudomonadota</taxon>
        <taxon>Alphaproteobacteria</taxon>
        <taxon>Caulobacterales</taxon>
        <taxon>Caulobacteraceae</taxon>
        <taxon>Caulobacter</taxon>
    </lineage>
</organism>
<dbReference type="InterPro" id="IPR004692">
    <property type="entry name" value="SecG"/>
</dbReference>
<dbReference type="GO" id="GO:0043952">
    <property type="term" value="P:protein transport by the Sec complex"/>
    <property type="evidence" value="ECO:0007669"/>
    <property type="project" value="TreeGrafter"/>
</dbReference>
<dbReference type="Pfam" id="PF03840">
    <property type="entry name" value="SecG"/>
    <property type="match status" value="1"/>
</dbReference>
<dbReference type="PATRIC" id="fig|190650.5.peg.1743"/>
<dbReference type="PANTHER" id="PTHR34182">
    <property type="entry name" value="PROTEIN-EXPORT MEMBRANE PROTEIN SECG"/>
    <property type="match status" value="1"/>
</dbReference>
<dbReference type="GO" id="GO:0065002">
    <property type="term" value="P:intracellular protein transmembrane transport"/>
    <property type="evidence" value="ECO:0007669"/>
    <property type="project" value="TreeGrafter"/>
</dbReference>
<evidence type="ECO:0000256" key="5">
    <source>
        <dbReference type="ARBA" id="ARBA00022475"/>
    </source>
</evidence>
<accession>Q9A7K4</accession>
<dbReference type="HOGENOM" id="CLU_094156_5_0_5"/>
<evidence type="ECO:0000256" key="2">
    <source>
        <dbReference type="ARBA" id="ARBA00008445"/>
    </source>
</evidence>
<dbReference type="KEGG" id="ccr:CC_1719"/>
<dbReference type="EMBL" id="AE005673">
    <property type="protein sequence ID" value="AAK23695.1"/>
    <property type="molecule type" value="Genomic_DNA"/>
</dbReference>
<comment type="subcellular location">
    <subcellularLocation>
        <location evidence="1 12">Cell membrane</location>
        <topology evidence="1 12">Multi-pass membrane protein</topology>
    </subcellularLocation>
</comment>
<reference evidence="14 15" key="1">
    <citation type="journal article" date="2001" name="Proc. Natl. Acad. Sci. U.S.A.">
        <title>Complete genome sequence of Caulobacter crescentus.</title>
        <authorList>
            <person name="Nierman W.C."/>
            <person name="Feldblyum T.V."/>
            <person name="Laub M.T."/>
            <person name="Paulsen I.T."/>
            <person name="Nelson K.E."/>
            <person name="Eisen J.A."/>
            <person name="Heidelberg J.F."/>
            <person name="Alley M.R."/>
            <person name="Ohta N."/>
            <person name="Maddock J.R."/>
            <person name="Potocka I."/>
            <person name="Nelson W.C."/>
            <person name="Newton A."/>
            <person name="Stephens C."/>
            <person name="Phadke N.D."/>
            <person name="Ely B."/>
            <person name="DeBoy R.T."/>
            <person name="Dodson R.J."/>
            <person name="Durkin A.S."/>
            <person name="Gwinn M.L."/>
            <person name="Haft D.H."/>
            <person name="Kolonay J.F."/>
            <person name="Smit J."/>
            <person name="Craven M.B."/>
            <person name="Khouri H."/>
            <person name="Shetty J."/>
            <person name="Berry K."/>
            <person name="Utterback T."/>
            <person name="Tran K."/>
            <person name="Wolf A."/>
            <person name="Vamathevan J."/>
            <person name="Ermolaeva M."/>
            <person name="White O."/>
            <person name="Salzberg S.L."/>
            <person name="Venter J.C."/>
            <person name="Shapiro L."/>
            <person name="Fraser C.M."/>
        </authorList>
    </citation>
    <scope>NUCLEOTIDE SEQUENCE [LARGE SCALE GENOMIC DNA]</scope>
    <source>
        <strain evidence="15">ATCC 19089 / CB15</strain>
    </source>
</reference>
<evidence type="ECO:0000256" key="9">
    <source>
        <dbReference type="ARBA" id="ARBA00023010"/>
    </source>
</evidence>
<dbReference type="EnsemblBacteria" id="AAK23695">
    <property type="protein sequence ID" value="AAK23695"/>
    <property type="gene ID" value="CC_1719"/>
</dbReference>
<evidence type="ECO:0000313" key="15">
    <source>
        <dbReference type="Proteomes" id="UP000001816"/>
    </source>
</evidence>
<keyword evidence="7 12" id="KW-0653">Protein transport</keyword>
<evidence type="ECO:0000256" key="13">
    <source>
        <dbReference type="SAM" id="MobiDB-lite"/>
    </source>
</evidence>
<dbReference type="AlphaFoldDB" id="Q9A7K4"/>